<sequence length="999" mass="111910">MEDDLGKTGLPPLGVEDIEKMKDLWKFSIRRSAAQAWAYRDIKFLVYDDTDDEMKGGTDDEQPFYDSEDEAATLQRAIEMSLETEHNSPEEPSQHTETGPSDQRQSPNDHKPSGGCAICCNVPEFPYTRKARTFRLISPASLYPDRDLEQIPLCTHYVAVSYCWPEPIFDDQGQLLKTPVESKVRDLDGTVRDARALDDVLDRAVDFANCVGLRMIWIDQECLPQPTDQSPDEEKEYQQLGVQAMDLVYNRACVTVGLHAGTIVDQNQVNALRTLISLDEIGELRPLPRLNSLILDYLYSFLGMVTSDRWYTRAWVVQESISAGVGLFLSFRRGEGIEYPSSFRSSRNPPKHSLDLHPLRHSSQLINIQVDEFRGLVRVAKRLVKEQYQEIGITYHSAYGPSSDVLEHAELLHPSPTASKFIFELVGGNQYGSRQTVNASTSLTLLKSRHCRDTQDKIAIVANMCDYDIRLHTVLIAQHCTSLRFAMLTLALLNGDRSLLVPEVYSLNGSNNIGEEEICYAGLGLLSPFDINPGAIHDYSMLQQGPLAPRASVHAFRDTVTQGLPLPAYIWIVDRELDLSPVKEQLAETWHAMKSLHIIVTRAKDESLAAFMSREGAAKRHFRNPTIMNKALGEILQHGHVPQDSTVWCGMDPTGINCTADIKIASLEADPAAKRKLAGIIIYILAYLHKLARQDPQATGVANSIWQSLRVDYTKEGKVGSNELPDVVCDELFTHIDVLLDSSSTLQLHRGSGNAYLQLWFIDRIMQRGTLWIGRYQRVRDTSKLPNTQSSSSRGKEPDRELNKKDEISNDPQGSASAVSAQISRGATESILQRQGTRRMFARLADRALFESDNKEPTSILVNIGSLYYFADAAHRGTWDAEADEARARDLVSVFDVDGPCMMATPFNAEWETLPNPALRSMSACWVVELLDRRAFSRMSEQEPEGKGKGKDEVNAGNGGFEAARNLMPAEDTPLYRVLHKVRGLWQLMDIPLGEILFI</sequence>
<dbReference type="InterPro" id="IPR052895">
    <property type="entry name" value="HetReg/Transcr_Mod"/>
</dbReference>
<feature type="compositionally biased region" description="Basic and acidic residues" evidence="1">
    <location>
        <begin position="794"/>
        <end position="808"/>
    </location>
</feature>
<feature type="region of interest" description="Disordered" evidence="1">
    <location>
        <begin position="83"/>
        <end position="112"/>
    </location>
</feature>
<dbReference type="PANTHER" id="PTHR24148:SF64">
    <property type="entry name" value="HETEROKARYON INCOMPATIBILITY DOMAIN-CONTAINING PROTEIN"/>
    <property type="match status" value="1"/>
</dbReference>
<evidence type="ECO:0000313" key="3">
    <source>
        <dbReference type="EMBL" id="KAF0319011.1"/>
    </source>
</evidence>
<feature type="compositionally biased region" description="Basic and acidic residues" evidence="1">
    <location>
        <begin position="83"/>
        <end position="94"/>
    </location>
</feature>
<proteinExistence type="predicted"/>
<gene>
    <name evidence="3" type="ORF">GQ607_013692</name>
</gene>
<protein>
    <recommendedName>
        <fullName evidence="2">Heterokaryon incompatibility domain-containing protein</fullName>
    </recommendedName>
</protein>
<dbReference type="OrthoDB" id="4838874at2759"/>
<accession>A0A8H3W4I1</accession>
<feature type="compositionally biased region" description="Basic and acidic residues" evidence="1">
    <location>
        <begin position="939"/>
        <end position="954"/>
    </location>
</feature>
<feature type="compositionally biased region" description="Polar residues" evidence="1">
    <location>
        <begin position="784"/>
        <end position="793"/>
    </location>
</feature>
<feature type="compositionally biased region" description="Polar residues" evidence="1">
    <location>
        <begin position="810"/>
        <end position="822"/>
    </location>
</feature>
<evidence type="ECO:0000313" key="4">
    <source>
        <dbReference type="Proteomes" id="UP000434172"/>
    </source>
</evidence>
<feature type="region of interest" description="Disordered" evidence="1">
    <location>
        <begin position="939"/>
        <end position="960"/>
    </location>
</feature>
<feature type="region of interest" description="Disordered" evidence="1">
    <location>
        <begin position="783"/>
        <end position="822"/>
    </location>
</feature>
<keyword evidence="4" id="KW-1185">Reference proteome</keyword>
<feature type="domain" description="Heterokaryon incompatibility" evidence="2">
    <location>
        <begin position="157"/>
        <end position="319"/>
    </location>
</feature>
<feature type="compositionally biased region" description="Polar residues" evidence="1">
    <location>
        <begin position="95"/>
        <end position="106"/>
    </location>
</feature>
<comment type="caution">
    <text evidence="3">The sequence shown here is derived from an EMBL/GenBank/DDBJ whole genome shotgun (WGS) entry which is preliminary data.</text>
</comment>
<evidence type="ECO:0000259" key="2">
    <source>
        <dbReference type="Pfam" id="PF06985"/>
    </source>
</evidence>
<reference evidence="3 4" key="1">
    <citation type="submission" date="2019-12" db="EMBL/GenBank/DDBJ databases">
        <title>A genome sequence resource for the geographically widespread anthracnose pathogen Colletotrichum asianum.</title>
        <authorList>
            <person name="Meng Y."/>
        </authorList>
    </citation>
    <scope>NUCLEOTIDE SEQUENCE [LARGE SCALE GENOMIC DNA]</scope>
    <source>
        <strain evidence="3 4">ICMP 18580</strain>
    </source>
</reference>
<dbReference type="PANTHER" id="PTHR24148">
    <property type="entry name" value="ANKYRIN REPEAT DOMAIN-CONTAINING PROTEIN 39 HOMOLOG-RELATED"/>
    <property type="match status" value="1"/>
</dbReference>
<dbReference type="Pfam" id="PF06985">
    <property type="entry name" value="HET"/>
    <property type="match status" value="1"/>
</dbReference>
<dbReference type="InterPro" id="IPR010730">
    <property type="entry name" value="HET"/>
</dbReference>
<name>A0A8H3W4I1_9PEZI</name>
<dbReference type="EMBL" id="WOWK01000101">
    <property type="protein sequence ID" value="KAF0319011.1"/>
    <property type="molecule type" value="Genomic_DNA"/>
</dbReference>
<evidence type="ECO:0000256" key="1">
    <source>
        <dbReference type="SAM" id="MobiDB-lite"/>
    </source>
</evidence>
<dbReference type="Proteomes" id="UP000434172">
    <property type="component" value="Unassembled WGS sequence"/>
</dbReference>
<organism evidence="3 4">
    <name type="scientific">Colletotrichum asianum</name>
    <dbReference type="NCBI Taxonomy" id="702518"/>
    <lineage>
        <taxon>Eukaryota</taxon>
        <taxon>Fungi</taxon>
        <taxon>Dikarya</taxon>
        <taxon>Ascomycota</taxon>
        <taxon>Pezizomycotina</taxon>
        <taxon>Sordariomycetes</taxon>
        <taxon>Hypocreomycetidae</taxon>
        <taxon>Glomerellales</taxon>
        <taxon>Glomerellaceae</taxon>
        <taxon>Colletotrichum</taxon>
        <taxon>Colletotrichum gloeosporioides species complex</taxon>
    </lineage>
</organism>
<dbReference type="AlphaFoldDB" id="A0A8H3W4I1"/>